<dbReference type="EMBL" id="CDPU01000044">
    <property type="protein sequence ID" value="CEO54602.1"/>
    <property type="molecule type" value="Genomic_DNA"/>
</dbReference>
<dbReference type="AlphaFoldDB" id="A0A0B7KGP1"/>
<dbReference type="Gene3D" id="3.40.50.12780">
    <property type="entry name" value="N-terminal domain of ligase-like"/>
    <property type="match status" value="1"/>
</dbReference>
<protein>
    <recommendedName>
        <fullName evidence="2">AMP-dependent synthetase/ligase domain-containing protein</fullName>
    </recommendedName>
</protein>
<organism evidence="3">
    <name type="scientific">Bionectria ochroleuca</name>
    <name type="common">Gliocladium roseum</name>
    <dbReference type="NCBI Taxonomy" id="29856"/>
    <lineage>
        <taxon>Eukaryota</taxon>
        <taxon>Fungi</taxon>
        <taxon>Dikarya</taxon>
        <taxon>Ascomycota</taxon>
        <taxon>Pezizomycotina</taxon>
        <taxon>Sordariomycetes</taxon>
        <taxon>Hypocreomycetidae</taxon>
        <taxon>Hypocreales</taxon>
        <taxon>Bionectriaceae</taxon>
        <taxon>Clonostachys</taxon>
    </lineage>
</organism>
<feature type="domain" description="AMP-dependent synthetase/ligase" evidence="2">
    <location>
        <begin position="14"/>
        <end position="352"/>
    </location>
</feature>
<evidence type="ECO:0000313" key="3">
    <source>
        <dbReference type="EMBL" id="CEO54602.1"/>
    </source>
</evidence>
<dbReference type="InterPro" id="IPR000873">
    <property type="entry name" value="AMP-dep_synth/lig_dom"/>
</dbReference>
<gene>
    <name evidence="3" type="ORF">BN869_000010660_1</name>
</gene>
<accession>A0A0B7KGP1</accession>
<dbReference type="GO" id="GO:0031956">
    <property type="term" value="F:medium-chain fatty acid-CoA ligase activity"/>
    <property type="evidence" value="ECO:0007669"/>
    <property type="project" value="TreeGrafter"/>
</dbReference>
<dbReference type="Pfam" id="PF00501">
    <property type="entry name" value="AMP-binding"/>
    <property type="match status" value="1"/>
</dbReference>
<sequence length="534" mass="58917">MAPQLKTHITNLVEVASKHPDRPALKVPLLSDKGTFTGYETLSFAQFWGDVENSARYWTQELSKKGLKQGDVVGLWLKGLSYLDGLVIWGISRAGFTPQIFSVKLTSGEVISTLLDGADAKAFLVEPSWVDKAKVNVPMISIVDTRFMDLDHLPLAPVWVPSSDKDVVTIYHSSGSTSGMPKSIPVTVGWLEFCIIKMQELLPQKEETVIAANGTFAHPAIFMVTTGVHASAGSIILPNEMPCSSSEIKLMAKEYGLKSLFMYSSYLADRLRDAHSDLELLRAFQSLEHIMFGGLPLEQEEASWSRAQGLKMKEVFASTELGVLMSSVGGNGPDSTFLQPMNGTSYKLLPVNSGNLNSTEVSTSEQLLELVVSAESRDCPVPALRNKETGNFHTGDLFVEVKPGLYESRGRNDDWIKMSSALRCDTLAIEQNIMEKCAFDLIDRVVVVGSGRPSPAVLVEPKAEQADPLSLSKEILRRITPFHERRYMHERIDHVRYVIILPHGSLSKTAKGSVQRKLVEKAFQTQLDQVYASA</sequence>
<name>A0A0B7KGP1_BIOOC</name>
<evidence type="ECO:0000259" key="2">
    <source>
        <dbReference type="Pfam" id="PF00501"/>
    </source>
</evidence>
<dbReference type="GO" id="GO:0006631">
    <property type="term" value="P:fatty acid metabolic process"/>
    <property type="evidence" value="ECO:0007669"/>
    <property type="project" value="TreeGrafter"/>
</dbReference>
<dbReference type="PANTHER" id="PTHR43201">
    <property type="entry name" value="ACYL-COA SYNTHETASE"/>
    <property type="match status" value="1"/>
</dbReference>
<comment type="similarity">
    <text evidence="1">Belongs to the ATP-dependent AMP-binding enzyme family.</text>
</comment>
<evidence type="ECO:0000256" key="1">
    <source>
        <dbReference type="ARBA" id="ARBA00006432"/>
    </source>
</evidence>
<dbReference type="SUPFAM" id="SSF56801">
    <property type="entry name" value="Acetyl-CoA synthetase-like"/>
    <property type="match status" value="1"/>
</dbReference>
<dbReference type="Pfam" id="PF23562">
    <property type="entry name" value="AMP-binding_C_3"/>
    <property type="match status" value="1"/>
</dbReference>
<dbReference type="PANTHER" id="PTHR43201:SF8">
    <property type="entry name" value="ACYL-COA SYNTHETASE FAMILY MEMBER 3"/>
    <property type="match status" value="1"/>
</dbReference>
<dbReference type="InterPro" id="IPR042099">
    <property type="entry name" value="ANL_N_sf"/>
</dbReference>
<reference evidence="3" key="1">
    <citation type="submission" date="2015-01" db="EMBL/GenBank/DDBJ databases">
        <authorList>
            <person name="Durling Mikael"/>
        </authorList>
    </citation>
    <scope>NUCLEOTIDE SEQUENCE</scope>
</reference>
<proteinExistence type="inferred from homology"/>